<sequence>MYKSRYAYVPGSRGMYAADPIPSGNVSRLLSAFSWYHNQPPPYPPKGFPVTCSGSMQVPGAAAKVPLSN</sequence>
<gene>
    <name evidence="1" type="ORF">P167DRAFT_536671</name>
</gene>
<accession>A0A3N4KQB1</accession>
<dbReference type="InParanoid" id="A0A3N4KQB1"/>
<proteinExistence type="predicted"/>
<dbReference type="AlphaFoldDB" id="A0A3N4KQB1"/>
<evidence type="ECO:0000313" key="2">
    <source>
        <dbReference type="Proteomes" id="UP000277580"/>
    </source>
</evidence>
<name>A0A3N4KQB1_9PEZI</name>
<reference evidence="1 2" key="1">
    <citation type="journal article" date="2018" name="Nat. Ecol. Evol.">
        <title>Pezizomycetes genomes reveal the molecular basis of ectomycorrhizal truffle lifestyle.</title>
        <authorList>
            <person name="Murat C."/>
            <person name="Payen T."/>
            <person name="Noel B."/>
            <person name="Kuo A."/>
            <person name="Morin E."/>
            <person name="Chen J."/>
            <person name="Kohler A."/>
            <person name="Krizsan K."/>
            <person name="Balestrini R."/>
            <person name="Da Silva C."/>
            <person name="Montanini B."/>
            <person name="Hainaut M."/>
            <person name="Levati E."/>
            <person name="Barry K.W."/>
            <person name="Belfiori B."/>
            <person name="Cichocki N."/>
            <person name="Clum A."/>
            <person name="Dockter R.B."/>
            <person name="Fauchery L."/>
            <person name="Guy J."/>
            <person name="Iotti M."/>
            <person name="Le Tacon F."/>
            <person name="Lindquist E.A."/>
            <person name="Lipzen A."/>
            <person name="Malagnac F."/>
            <person name="Mello A."/>
            <person name="Molinier V."/>
            <person name="Miyauchi S."/>
            <person name="Poulain J."/>
            <person name="Riccioni C."/>
            <person name="Rubini A."/>
            <person name="Sitrit Y."/>
            <person name="Splivallo R."/>
            <person name="Traeger S."/>
            <person name="Wang M."/>
            <person name="Zifcakova L."/>
            <person name="Wipf D."/>
            <person name="Zambonelli A."/>
            <person name="Paolocci F."/>
            <person name="Nowrousian M."/>
            <person name="Ottonello S."/>
            <person name="Baldrian P."/>
            <person name="Spatafora J.W."/>
            <person name="Henrissat B."/>
            <person name="Nagy L.G."/>
            <person name="Aury J.M."/>
            <person name="Wincker P."/>
            <person name="Grigoriev I.V."/>
            <person name="Bonfante P."/>
            <person name="Martin F.M."/>
        </authorList>
    </citation>
    <scope>NUCLEOTIDE SEQUENCE [LARGE SCALE GENOMIC DNA]</scope>
    <source>
        <strain evidence="1 2">CCBAS932</strain>
    </source>
</reference>
<organism evidence="1 2">
    <name type="scientific">Morchella conica CCBAS932</name>
    <dbReference type="NCBI Taxonomy" id="1392247"/>
    <lineage>
        <taxon>Eukaryota</taxon>
        <taxon>Fungi</taxon>
        <taxon>Dikarya</taxon>
        <taxon>Ascomycota</taxon>
        <taxon>Pezizomycotina</taxon>
        <taxon>Pezizomycetes</taxon>
        <taxon>Pezizales</taxon>
        <taxon>Morchellaceae</taxon>
        <taxon>Morchella</taxon>
    </lineage>
</organism>
<protein>
    <submittedName>
        <fullName evidence="1">Uncharacterized protein</fullName>
    </submittedName>
</protein>
<evidence type="ECO:0000313" key="1">
    <source>
        <dbReference type="EMBL" id="RPB11512.1"/>
    </source>
</evidence>
<keyword evidence="2" id="KW-1185">Reference proteome</keyword>
<dbReference type="Proteomes" id="UP000277580">
    <property type="component" value="Unassembled WGS sequence"/>
</dbReference>
<dbReference type="EMBL" id="ML119135">
    <property type="protein sequence ID" value="RPB11512.1"/>
    <property type="molecule type" value="Genomic_DNA"/>
</dbReference>